<evidence type="ECO:0000313" key="7">
    <source>
        <dbReference type="Proteomes" id="UP000663889"/>
    </source>
</evidence>
<dbReference type="EMBL" id="CAJNOL010001802">
    <property type="protein sequence ID" value="CAF1420973.1"/>
    <property type="molecule type" value="Genomic_DNA"/>
</dbReference>
<evidence type="ECO:0000313" key="2">
    <source>
        <dbReference type="EMBL" id="CAF1166522.1"/>
    </source>
</evidence>
<keyword evidence="6" id="KW-1185">Reference proteome</keyword>
<dbReference type="EMBL" id="CAJNOU010001192">
    <property type="protein sequence ID" value="CAF1166522.1"/>
    <property type="molecule type" value="Genomic_DNA"/>
</dbReference>
<dbReference type="EMBL" id="CAJNOO010001312">
    <property type="protein sequence ID" value="CAF1133228.1"/>
    <property type="molecule type" value="Genomic_DNA"/>
</dbReference>
<organism evidence="2 7">
    <name type="scientific">Rotaria sordida</name>
    <dbReference type="NCBI Taxonomy" id="392033"/>
    <lineage>
        <taxon>Eukaryota</taxon>
        <taxon>Metazoa</taxon>
        <taxon>Spiralia</taxon>
        <taxon>Gnathifera</taxon>
        <taxon>Rotifera</taxon>
        <taxon>Eurotatoria</taxon>
        <taxon>Bdelloidea</taxon>
        <taxon>Philodinida</taxon>
        <taxon>Philodinidae</taxon>
        <taxon>Rotaria</taxon>
    </lineage>
</organism>
<dbReference type="EMBL" id="CAJNOH010001046">
    <property type="protein sequence ID" value="CAF1168356.1"/>
    <property type="molecule type" value="Genomic_DNA"/>
</dbReference>
<dbReference type="Proteomes" id="UP000663882">
    <property type="component" value="Unassembled WGS sequence"/>
</dbReference>
<gene>
    <name evidence="5" type="ORF">JBS370_LOCUS37347</name>
    <name evidence="4" type="ORF">JXQ802_LOCUS35853</name>
    <name evidence="3" type="ORF">PYM288_LOCUS23130</name>
    <name evidence="1" type="ORF">RFH988_LOCUS20983</name>
    <name evidence="2" type="ORF">SEV965_LOCUS19271</name>
</gene>
<comment type="caution">
    <text evidence="2">The sequence shown here is derived from an EMBL/GenBank/DDBJ whole genome shotgun (WGS) entry which is preliminary data.</text>
</comment>
<dbReference type="AlphaFoldDB" id="A0A814TYN4"/>
<dbReference type="EMBL" id="CAJOBD010016963">
    <property type="protein sequence ID" value="CAF4218879.1"/>
    <property type="molecule type" value="Genomic_DNA"/>
</dbReference>
<accession>A0A814TYN4</accession>
<evidence type="ECO:0000313" key="6">
    <source>
        <dbReference type="Proteomes" id="UP000663870"/>
    </source>
</evidence>
<dbReference type="Proteomes" id="UP000663854">
    <property type="component" value="Unassembled WGS sequence"/>
</dbReference>
<evidence type="ECO:0000313" key="1">
    <source>
        <dbReference type="EMBL" id="CAF1133228.1"/>
    </source>
</evidence>
<evidence type="ECO:0000313" key="3">
    <source>
        <dbReference type="EMBL" id="CAF1168356.1"/>
    </source>
</evidence>
<name>A0A814TYN4_9BILA</name>
<sequence length="125" mass="15004">MFNYEIIHACLCSTFDPQIMYQLYLCYQIKRLILELKCNTIDQRFFSSAKCLSKYPTSYTHIDIVKSRYYSSYLNTFGDIFDIHTSIDKANEEELDINDHCYNFINIKDIDQYVFETQSKEKLRL</sequence>
<evidence type="ECO:0000313" key="4">
    <source>
        <dbReference type="EMBL" id="CAF1420973.1"/>
    </source>
</evidence>
<dbReference type="Proteomes" id="UP000663836">
    <property type="component" value="Unassembled WGS sequence"/>
</dbReference>
<reference evidence="2" key="1">
    <citation type="submission" date="2021-02" db="EMBL/GenBank/DDBJ databases">
        <authorList>
            <person name="Nowell W R."/>
        </authorList>
    </citation>
    <scope>NUCLEOTIDE SEQUENCE</scope>
</reference>
<dbReference type="Proteomes" id="UP000663870">
    <property type="component" value="Unassembled WGS sequence"/>
</dbReference>
<evidence type="ECO:0000313" key="5">
    <source>
        <dbReference type="EMBL" id="CAF4218879.1"/>
    </source>
</evidence>
<dbReference type="Proteomes" id="UP000663889">
    <property type="component" value="Unassembled WGS sequence"/>
</dbReference>
<protein>
    <submittedName>
        <fullName evidence="2">Uncharacterized protein</fullName>
    </submittedName>
</protein>
<proteinExistence type="predicted"/>